<feature type="domain" description="Transglutaminase-like" evidence="2">
    <location>
        <begin position="286"/>
        <end position="355"/>
    </location>
</feature>
<dbReference type="InParanoid" id="A0A6J0SGU1"/>
<dbReference type="SMART" id="SM00460">
    <property type="entry name" value="TGc"/>
    <property type="match status" value="1"/>
</dbReference>
<dbReference type="InterPro" id="IPR002931">
    <property type="entry name" value="Transglutaminase-like"/>
</dbReference>
<accession>A0A6J0SGU1</accession>
<feature type="compositionally biased region" description="Basic and acidic residues" evidence="1">
    <location>
        <begin position="177"/>
        <end position="186"/>
    </location>
</feature>
<dbReference type="Pfam" id="PF23265">
    <property type="entry name" value="Ig-like_KY"/>
    <property type="match status" value="3"/>
</dbReference>
<dbReference type="RefSeq" id="XP_020632994.2">
    <property type="nucleotide sequence ID" value="XM_020777335.2"/>
</dbReference>
<dbReference type="SUPFAM" id="SSF54001">
    <property type="entry name" value="Cysteine proteinases"/>
    <property type="match status" value="1"/>
</dbReference>
<feature type="region of interest" description="Disordered" evidence="1">
    <location>
        <begin position="76"/>
        <end position="128"/>
    </location>
</feature>
<proteinExistence type="predicted"/>
<evidence type="ECO:0000313" key="3">
    <source>
        <dbReference type="Proteomes" id="UP001652642"/>
    </source>
</evidence>
<evidence type="ECO:0000256" key="1">
    <source>
        <dbReference type="SAM" id="MobiDB-lite"/>
    </source>
</evidence>
<dbReference type="KEGG" id="pvt:110069783"/>
<dbReference type="Proteomes" id="UP001652642">
    <property type="component" value="Chromosome 5"/>
</dbReference>
<evidence type="ECO:0000313" key="4">
    <source>
        <dbReference type="RefSeq" id="XP_020632994.2"/>
    </source>
</evidence>
<dbReference type="OrthoDB" id="6129702at2759"/>
<protein>
    <submittedName>
        <fullName evidence="4">Kyphoscoliosis peptidase-like</fullName>
    </submittedName>
</protein>
<dbReference type="PANTHER" id="PTHR46333:SF4">
    <property type="entry name" value="TRANSGLUTAMINASE-LIKE DOMAIN-CONTAINING PROTEIN"/>
    <property type="match status" value="1"/>
</dbReference>
<dbReference type="PANTHER" id="PTHR46333">
    <property type="entry name" value="CYTOKINESIS PROTEIN 3"/>
    <property type="match status" value="1"/>
</dbReference>
<reference evidence="4" key="1">
    <citation type="submission" date="2025-08" db="UniProtKB">
        <authorList>
            <consortium name="RefSeq"/>
        </authorList>
    </citation>
    <scope>IDENTIFICATION</scope>
</reference>
<dbReference type="GeneID" id="110069783"/>
<dbReference type="InterPro" id="IPR038765">
    <property type="entry name" value="Papain-like_cys_pep_sf"/>
</dbReference>
<dbReference type="AlphaFoldDB" id="A0A6J0SGU1"/>
<sequence length="872" mass="98388">MKPEGKQNQSSRSTKDLKMSFLSPSSIINNFSSRCPDIHELGYTQGQHHKGEVTTSRGEALLSTTGETQMTDICNGNIPQEGNLSEDLQGWSVGSPSQKRLGSHSGNKRRGQFSRQPKDTLLSKTTTESPQAFPCNDIFLFWAKKVDDSKSKVPSRALGSPRTLKKRPWTASSRCGLSEEGREGVKGKGWPPSLCPETKERKTRRELFPDSEVFRQLDAHVLHVSEQLNPKRGPLSTEALVPLITEGARSQLERVRAIWVWLCHNIEYDVDGFLGLSEKIHTPQQVLQTGRGVCSGYAHLCREMCKEAGLTCVEVSGQGRGAGYSHGRSCLQQKSNHMWNAVELEGQWFLLDVCWGAGLVDIEKRLFTPRHDDFFFLTDPEDFVESHWPDDPAWQLLQPSIAREVFEKRVFKTPEFFKMELRLLSPDTSRLQTEKGEATVSFASPRSTEFAYQLLKVCPDGRQEDAGKTHGMLTMAEKRMSLRVFPPTEGLFDLQVFARPSGSRKPYSWVCSYQIECLESNGNEELPKSPFSFWGLHPRAKEFGITRCNWEDDLTLATTGMLKLALQTQRPLLATYEFVHQDLDESLSRKCLVSQAEDEKLSCHVLCPFLGYYRLSVFTKGLSEDEFKNTANFLIRCSEPINHNKLFPLGLSAHCGSGISSQWRGLSNPSHTDPIISTKKGQCTITFHTKPGFEVTATLDKDKIMNKQYPMERYVLITHLENKVSVSVLLPESGLYRVGLYGRNAESEEFTHVCDYVIRCFTNPRWLPFPKIYSSWRRGCVLLQPRTGVLQEKIWVRFRVKMPKAYSVHVVGHSRMELKLGQNKVWEGDVYSGLAGSTLKVAAKFSRESPSMDVLLSFDVEGSSSTMDDSSG</sequence>
<dbReference type="Gene3D" id="3.10.620.30">
    <property type="match status" value="1"/>
</dbReference>
<name>A0A6J0SGU1_9SAUR</name>
<feature type="region of interest" description="Disordered" evidence="1">
    <location>
        <begin position="151"/>
        <end position="197"/>
    </location>
</feature>
<gene>
    <name evidence="4" type="primary">LOC110069783</name>
</gene>
<dbReference type="InterPro" id="IPR052557">
    <property type="entry name" value="CAP/Cytokinesis_protein"/>
</dbReference>
<keyword evidence="3" id="KW-1185">Reference proteome</keyword>
<dbReference type="InterPro" id="IPR056564">
    <property type="entry name" value="Ig-like_KY"/>
</dbReference>
<evidence type="ECO:0000259" key="2">
    <source>
        <dbReference type="SMART" id="SM00460"/>
    </source>
</evidence>
<dbReference type="GO" id="GO:0005737">
    <property type="term" value="C:cytoplasm"/>
    <property type="evidence" value="ECO:0007669"/>
    <property type="project" value="TreeGrafter"/>
</dbReference>
<organism evidence="3 4">
    <name type="scientific">Pogona vitticeps</name>
    <name type="common">central bearded dragon</name>
    <dbReference type="NCBI Taxonomy" id="103695"/>
    <lineage>
        <taxon>Eukaryota</taxon>
        <taxon>Metazoa</taxon>
        <taxon>Chordata</taxon>
        <taxon>Craniata</taxon>
        <taxon>Vertebrata</taxon>
        <taxon>Euteleostomi</taxon>
        <taxon>Lepidosauria</taxon>
        <taxon>Squamata</taxon>
        <taxon>Bifurcata</taxon>
        <taxon>Unidentata</taxon>
        <taxon>Episquamata</taxon>
        <taxon>Toxicofera</taxon>
        <taxon>Iguania</taxon>
        <taxon>Acrodonta</taxon>
        <taxon>Agamidae</taxon>
        <taxon>Amphibolurinae</taxon>
        <taxon>Pogona</taxon>
    </lineage>
</organism>
<dbReference type="Pfam" id="PF01841">
    <property type="entry name" value="Transglut_core"/>
    <property type="match status" value="1"/>
</dbReference>